<evidence type="ECO:0000256" key="10">
    <source>
        <dbReference type="ARBA" id="ARBA00022927"/>
    </source>
</evidence>
<evidence type="ECO:0000256" key="14">
    <source>
        <dbReference type="ARBA" id="ARBA00023128"/>
    </source>
</evidence>
<dbReference type="Gene3D" id="2.70.130.10">
    <property type="entry name" value="Mannose-6-phosphate receptor binding domain"/>
    <property type="match status" value="1"/>
</dbReference>
<keyword evidence="10" id="KW-0653">Protein transport</keyword>
<dbReference type="PANTHER" id="PTHR15071">
    <property type="entry name" value="MANNOSE-6-PHOSPHATE RECEPTOR FAMILY MEMBER"/>
    <property type="match status" value="1"/>
</dbReference>
<keyword evidence="9 19" id="KW-0732">Signal</keyword>
<evidence type="ECO:0000256" key="9">
    <source>
        <dbReference type="ARBA" id="ARBA00022729"/>
    </source>
</evidence>
<sequence>MMLRRQLLERLPVLFVLFATTLLQVRADEFNCLQSVQGNQYNLTSLGGEHQINRTRSTPPTTTIDSLTFNLCDDLKVKEDVQETDQCPSGTRACLTQINVKGEDSERIISVIPLAQTEKLRPNLTLNRPSPEHLTLIFHGSQYPPESTETTPSVAQSLKFTLWCEPQQPTNITIVGYDGSQLEVEYFGIAGCPLKNGDKPPPNDDKKVEEPVGSGLGWFFMLIFLAFIAYFAIGAYYNYTTYGARGADLIPHRDFWQEVPYMLSDVVSHLCSSAKPRRTSRNGYIQV</sequence>
<keyword evidence="7" id="KW-0813">Transport</keyword>
<feature type="signal peptide" evidence="19">
    <location>
        <begin position="1"/>
        <end position="27"/>
    </location>
</feature>
<dbReference type="Proteomes" id="UP000001861">
    <property type="component" value="Unassembled WGS sequence"/>
</dbReference>
<evidence type="ECO:0000256" key="17">
    <source>
        <dbReference type="ARBA" id="ARBA00023329"/>
    </source>
</evidence>
<comment type="caution">
    <text evidence="21">The sequence shown here is derived from an EMBL/GenBank/DDBJ whole genome shotgun (WGS) entry which is preliminary data.</text>
</comment>
<dbReference type="GO" id="GO:0030659">
    <property type="term" value="C:cytoplasmic vesicle membrane"/>
    <property type="evidence" value="ECO:0007669"/>
    <property type="project" value="UniProtKB-SubCell"/>
</dbReference>
<evidence type="ECO:0000256" key="1">
    <source>
        <dbReference type="ARBA" id="ARBA00004304"/>
    </source>
</evidence>
<reference evidence="21 22" key="1">
    <citation type="journal article" date="2010" name="Proc. Natl. Acad. Sci. U.S.A.">
        <title>Insights into evolution of multicellular fungi from the assembled chromosomes of the mushroom Coprinopsis cinerea (Coprinus cinereus).</title>
        <authorList>
            <person name="Stajich J.E."/>
            <person name="Wilke S.K."/>
            <person name="Ahren D."/>
            <person name="Au C.H."/>
            <person name="Birren B.W."/>
            <person name="Borodovsky M."/>
            <person name="Burns C."/>
            <person name="Canback B."/>
            <person name="Casselton L.A."/>
            <person name="Cheng C.K."/>
            <person name="Deng J."/>
            <person name="Dietrich F.S."/>
            <person name="Fargo D.C."/>
            <person name="Farman M.L."/>
            <person name="Gathman A.C."/>
            <person name="Goldberg J."/>
            <person name="Guigo R."/>
            <person name="Hoegger P.J."/>
            <person name="Hooker J.B."/>
            <person name="Huggins A."/>
            <person name="James T.Y."/>
            <person name="Kamada T."/>
            <person name="Kilaru S."/>
            <person name="Kodira C."/>
            <person name="Kues U."/>
            <person name="Kupfer D."/>
            <person name="Kwan H.S."/>
            <person name="Lomsadze A."/>
            <person name="Li W."/>
            <person name="Lilly W.W."/>
            <person name="Ma L.J."/>
            <person name="Mackey A.J."/>
            <person name="Manning G."/>
            <person name="Martin F."/>
            <person name="Muraguchi H."/>
            <person name="Natvig D.O."/>
            <person name="Palmerini H."/>
            <person name="Ramesh M.A."/>
            <person name="Rehmeyer C.J."/>
            <person name="Roe B.A."/>
            <person name="Shenoy N."/>
            <person name="Stanke M."/>
            <person name="Ter-Hovhannisyan V."/>
            <person name="Tunlid A."/>
            <person name="Velagapudi R."/>
            <person name="Vision T.J."/>
            <person name="Zeng Q."/>
            <person name="Zolan M.E."/>
            <person name="Pukkila P.J."/>
        </authorList>
    </citation>
    <scope>NUCLEOTIDE SEQUENCE [LARGE SCALE GENOMIC DNA]</scope>
    <source>
        <strain evidence="22">Okayama-7 / 130 / ATCC MYA-4618 / FGSC 9003</strain>
    </source>
</reference>
<keyword evidence="15 18" id="KW-0472">Membrane</keyword>
<dbReference type="GO" id="GO:0006914">
    <property type="term" value="P:autophagy"/>
    <property type="evidence" value="ECO:0007669"/>
    <property type="project" value="UniProtKB-KW"/>
</dbReference>
<keyword evidence="16" id="KW-1015">Disulfide bond</keyword>
<dbReference type="EMBL" id="AACS02000003">
    <property type="protein sequence ID" value="EAU91213.2"/>
    <property type="molecule type" value="Genomic_DNA"/>
</dbReference>
<dbReference type="InterPro" id="IPR018939">
    <property type="entry name" value="Autophagy-rel_prot_27"/>
</dbReference>
<organism evidence="21 22">
    <name type="scientific">Coprinopsis cinerea (strain Okayama-7 / 130 / ATCC MYA-4618 / FGSC 9003)</name>
    <name type="common">Inky cap fungus</name>
    <name type="synonym">Hormographiella aspergillata</name>
    <dbReference type="NCBI Taxonomy" id="240176"/>
    <lineage>
        <taxon>Eukaryota</taxon>
        <taxon>Fungi</taxon>
        <taxon>Dikarya</taxon>
        <taxon>Basidiomycota</taxon>
        <taxon>Agaricomycotina</taxon>
        <taxon>Agaricomycetes</taxon>
        <taxon>Agaricomycetidae</taxon>
        <taxon>Agaricales</taxon>
        <taxon>Agaricineae</taxon>
        <taxon>Psathyrellaceae</taxon>
        <taxon>Coprinopsis</taxon>
    </lineage>
</organism>
<dbReference type="GO" id="GO:0034045">
    <property type="term" value="C:phagophore assembly site membrane"/>
    <property type="evidence" value="ECO:0007669"/>
    <property type="project" value="UniProtKB-SubCell"/>
</dbReference>
<dbReference type="InterPro" id="IPR009011">
    <property type="entry name" value="Man6P_isomerase_rcpt-bd_dom_sf"/>
</dbReference>
<proteinExistence type="inferred from homology"/>
<dbReference type="STRING" id="240176.A8N6X6"/>
<dbReference type="Pfam" id="PF09451">
    <property type="entry name" value="ATG27"/>
    <property type="match status" value="1"/>
</dbReference>
<evidence type="ECO:0000256" key="19">
    <source>
        <dbReference type="SAM" id="SignalP"/>
    </source>
</evidence>
<dbReference type="InterPro" id="IPR044865">
    <property type="entry name" value="MRH_dom"/>
</dbReference>
<dbReference type="PROSITE" id="PS51914">
    <property type="entry name" value="MRH"/>
    <property type="match status" value="1"/>
</dbReference>
<evidence type="ECO:0000259" key="20">
    <source>
        <dbReference type="PROSITE" id="PS51914"/>
    </source>
</evidence>
<evidence type="ECO:0000256" key="16">
    <source>
        <dbReference type="ARBA" id="ARBA00023157"/>
    </source>
</evidence>
<dbReference type="VEuPathDB" id="FungiDB:CC1G_06848"/>
<evidence type="ECO:0000313" key="21">
    <source>
        <dbReference type="EMBL" id="EAU91213.2"/>
    </source>
</evidence>
<evidence type="ECO:0000256" key="4">
    <source>
        <dbReference type="ARBA" id="ARBA00004614"/>
    </source>
</evidence>
<gene>
    <name evidence="21" type="ORF">CC1G_06848</name>
</gene>
<evidence type="ECO:0000256" key="3">
    <source>
        <dbReference type="ARBA" id="ARBA00004472"/>
    </source>
</evidence>
<evidence type="ECO:0000313" key="22">
    <source>
        <dbReference type="Proteomes" id="UP000001861"/>
    </source>
</evidence>
<dbReference type="OrthoDB" id="29460at2759"/>
<dbReference type="InParanoid" id="A8N6X6"/>
<dbReference type="eggNOG" id="ENOG502S1VT">
    <property type="taxonomic scope" value="Eukaryota"/>
</dbReference>
<evidence type="ECO:0000256" key="15">
    <source>
        <dbReference type="ARBA" id="ARBA00023136"/>
    </source>
</evidence>
<name>A8N6X6_COPC7</name>
<evidence type="ECO:0000256" key="6">
    <source>
        <dbReference type="ARBA" id="ARBA00013776"/>
    </source>
</evidence>
<keyword evidence="14" id="KW-0496">Mitochondrion</keyword>
<keyword evidence="11 18" id="KW-1133">Transmembrane helix</keyword>
<evidence type="ECO:0000256" key="7">
    <source>
        <dbReference type="ARBA" id="ARBA00022448"/>
    </source>
</evidence>
<feature type="domain" description="MRH" evidence="20">
    <location>
        <begin position="30"/>
        <end position="194"/>
    </location>
</feature>
<accession>A8N6X6</accession>
<comment type="similarity">
    <text evidence="5">Belongs to the ATG27 family.</text>
</comment>
<evidence type="ECO:0000256" key="8">
    <source>
        <dbReference type="ARBA" id="ARBA00022692"/>
    </source>
</evidence>
<keyword evidence="13" id="KW-0333">Golgi apparatus</keyword>
<evidence type="ECO:0000256" key="13">
    <source>
        <dbReference type="ARBA" id="ARBA00023034"/>
    </source>
</evidence>
<dbReference type="GO" id="GO:0000139">
    <property type="term" value="C:Golgi membrane"/>
    <property type="evidence" value="ECO:0007669"/>
    <property type="project" value="UniProtKB-SubCell"/>
</dbReference>
<feature type="transmembrane region" description="Helical" evidence="18">
    <location>
        <begin position="216"/>
        <end position="237"/>
    </location>
</feature>
<protein>
    <recommendedName>
        <fullName evidence="6">Autophagy-related protein 27</fullName>
    </recommendedName>
</protein>
<dbReference type="GeneID" id="6007027"/>
<comment type="subcellular location">
    <subcellularLocation>
        <location evidence="2">Cytoplasmic vesicle membrane</location>
        <topology evidence="2">Single-pass type I membrane protein</topology>
    </subcellularLocation>
    <subcellularLocation>
        <location evidence="4">Golgi apparatus membrane</location>
        <topology evidence="4">Single-pass type I membrane protein</topology>
    </subcellularLocation>
    <subcellularLocation>
        <location evidence="1">Mitochondrion membrane</location>
        <topology evidence="1">Single-pass membrane protein</topology>
    </subcellularLocation>
    <subcellularLocation>
        <location evidence="3">Preautophagosomal structure membrane</location>
        <topology evidence="3">Single-pass type I membrane protein</topology>
    </subcellularLocation>
</comment>
<evidence type="ECO:0000256" key="5">
    <source>
        <dbReference type="ARBA" id="ARBA00005363"/>
    </source>
</evidence>
<evidence type="ECO:0000256" key="2">
    <source>
        <dbReference type="ARBA" id="ARBA00004358"/>
    </source>
</evidence>
<evidence type="ECO:0000256" key="11">
    <source>
        <dbReference type="ARBA" id="ARBA00022989"/>
    </source>
</evidence>
<dbReference type="KEGG" id="cci:CC1G_06848"/>
<keyword evidence="12" id="KW-0072">Autophagy</keyword>
<keyword evidence="17" id="KW-0968">Cytoplasmic vesicle</keyword>
<dbReference type="AlphaFoldDB" id="A8N6X6"/>
<dbReference type="GO" id="GO:0015031">
    <property type="term" value="P:protein transport"/>
    <property type="evidence" value="ECO:0007669"/>
    <property type="project" value="UniProtKB-KW"/>
</dbReference>
<dbReference type="HOGENOM" id="CLU_047751_1_0_1"/>
<evidence type="ECO:0000256" key="18">
    <source>
        <dbReference type="SAM" id="Phobius"/>
    </source>
</evidence>
<dbReference type="GO" id="GO:0031966">
    <property type="term" value="C:mitochondrial membrane"/>
    <property type="evidence" value="ECO:0007669"/>
    <property type="project" value="UniProtKB-SubCell"/>
</dbReference>
<dbReference type="PANTHER" id="PTHR15071:SF13">
    <property type="entry name" value="AUTOPHAGY-RELATED PROTEIN 27"/>
    <property type="match status" value="1"/>
</dbReference>
<keyword evidence="8 18" id="KW-0812">Transmembrane</keyword>
<dbReference type="RefSeq" id="XP_001830582.2">
    <property type="nucleotide sequence ID" value="XM_001830530.2"/>
</dbReference>
<dbReference type="OMA" id="GSSHWGF"/>
<evidence type="ECO:0000256" key="12">
    <source>
        <dbReference type="ARBA" id="ARBA00023006"/>
    </source>
</evidence>
<feature type="chain" id="PRO_5002726255" description="Autophagy-related protein 27" evidence="19">
    <location>
        <begin position="28"/>
        <end position="287"/>
    </location>
</feature>
<keyword evidence="22" id="KW-1185">Reference proteome</keyword>